<accession>A0A1Y2CTK9</accession>
<dbReference type="EMBL" id="MCGO01000007">
    <property type="protein sequence ID" value="ORY50390.1"/>
    <property type="molecule type" value="Genomic_DNA"/>
</dbReference>
<name>A0A1Y2CTK9_9FUNG</name>
<keyword evidence="2" id="KW-1185">Reference proteome</keyword>
<dbReference type="Proteomes" id="UP000193642">
    <property type="component" value="Unassembled WGS sequence"/>
</dbReference>
<evidence type="ECO:0000313" key="2">
    <source>
        <dbReference type="Proteomes" id="UP000193642"/>
    </source>
</evidence>
<gene>
    <name evidence="1" type="ORF">BCR33DRAFT_528475</name>
</gene>
<reference evidence="1 2" key="1">
    <citation type="submission" date="2016-07" db="EMBL/GenBank/DDBJ databases">
        <title>Pervasive Adenine N6-methylation of Active Genes in Fungi.</title>
        <authorList>
            <consortium name="DOE Joint Genome Institute"/>
            <person name="Mondo S.J."/>
            <person name="Dannebaum R.O."/>
            <person name="Kuo R.C."/>
            <person name="Labutti K."/>
            <person name="Haridas S."/>
            <person name="Kuo A."/>
            <person name="Salamov A."/>
            <person name="Ahrendt S.R."/>
            <person name="Lipzen A."/>
            <person name="Sullivan W."/>
            <person name="Andreopoulos W.B."/>
            <person name="Clum A."/>
            <person name="Lindquist E."/>
            <person name="Daum C."/>
            <person name="Ramamoorthy G.K."/>
            <person name="Gryganskyi A."/>
            <person name="Culley D."/>
            <person name="Magnuson J.K."/>
            <person name="James T.Y."/>
            <person name="O'Malley M.A."/>
            <person name="Stajich J.E."/>
            <person name="Spatafora J.W."/>
            <person name="Visel A."/>
            <person name="Grigoriev I.V."/>
        </authorList>
    </citation>
    <scope>NUCLEOTIDE SEQUENCE [LARGE SCALE GENOMIC DNA]</scope>
    <source>
        <strain evidence="1 2">JEL800</strain>
    </source>
</reference>
<dbReference type="OrthoDB" id="2118440at2759"/>
<sequence>MIDYNAIEKLEGTVITKVAYEQLTDMLRETDNRTPAVFGLKTCPPEFIAAGEIEVLENQLRSLLKHYKVAIKKKSPQSAWKPVYASLEAMTHYMQSKQAWITFPKELTRAETIFSAFGAAWVTMTETLTKAGTFSETSYPSVRRTMNATLTLGNEINERAGKIIQLMTGQQSC</sequence>
<evidence type="ECO:0000313" key="1">
    <source>
        <dbReference type="EMBL" id="ORY50390.1"/>
    </source>
</evidence>
<comment type="caution">
    <text evidence="1">The sequence shown here is derived from an EMBL/GenBank/DDBJ whole genome shotgun (WGS) entry which is preliminary data.</text>
</comment>
<proteinExistence type="predicted"/>
<dbReference type="AlphaFoldDB" id="A0A1Y2CTK9"/>
<protein>
    <submittedName>
        <fullName evidence="1">Uncharacterized protein</fullName>
    </submittedName>
</protein>
<organism evidence="1 2">
    <name type="scientific">Rhizoclosmatium globosum</name>
    <dbReference type="NCBI Taxonomy" id="329046"/>
    <lineage>
        <taxon>Eukaryota</taxon>
        <taxon>Fungi</taxon>
        <taxon>Fungi incertae sedis</taxon>
        <taxon>Chytridiomycota</taxon>
        <taxon>Chytridiomycota incertae sedis</taxon>
        <taxon>Chytridiomycetes</taxon>
        <taxon>Chytridiales</taxon>
        <taxon>Chytriomycetaceae</taxon>
        <taxon>Rhizoclosmatium</taxon>
    </lineage>
</organism>